<evidence type="ECO:0000313" key="2">
    <source>
        <dbReference type="Proteomes" id="UP000499080"/>
    </source>
</evidence>
<accession>A0A4Y2ST33</accession>
<name>A0A4Y2ST33_ARAVE</name>
<comment type="caution">
    <text evidence="1">The sequence shown here is derived from an EMBL/GenBank/DDBJ whole genome shotgun (WGS) entry which is preliminary data.</text>
</comment>
<sequence length="103" mass="11876">MLVPLVWETLYTSMQVYQKKFVTYGIPYDRSHIGRDQLCGPNDLQRSQATSVDSSSEKCDLSIRRISTKYNYKSKIKTTFDVNTSMPFLTLPYQDCRSLSMSA</sequence>
<protein>
    <submittedName>
        <fullName evidence="1">Uncharacterized protein</fullName>
    </submittedName>
</protein>
<organism evidence="1 2">
    <name type="scientific">Araneus ventricosus</name>
    <name type="common">Orbweaver spider</name>
    <name type="synonym">Epeira ventricosa</name>
    <dbReference type="NCBI Taxonomy" id="182803"/>
    <lineage>
        <taxon>Eukaryota</taxon>
        <taxon>Metazoa</taxon>
        <taxon>Ecdysozoa</taxon>
        <taxon>Arthropoda</taxon>
        <taxon>Chelicerata</taxon>
        <taxon>Arachnida</taxon>
        <taxon>Araneae</taxon>
        <taxon>Araneomorphae</taxon>
        <taxon>Entelegynae</taxon>
        <taxon>Araneoidea</taxon>
        <taxon>Araneidae</taxon>
        <taxon>Araneus</taxon>
    </lineage>
</organism>
<proteinExistence type="predicted"/>
<gene>
    <name evidence="1" type="ORF">AVEN_149231_1</name>
</gene>
<dbReference type="Proteomes" id="UP000499080">
    <property type="component" value="Unassembled WGS sequence"/>
</dbReference>
<keyword evidence="2" id="KW-1185">Reference proteome</keyword>
<reference evidence="1 2" key="1">
    <citation type="journal article" date="2019" name="Sci. Rep.">
        <title>Orb-weaving spider Araneus ventricosus genome elucidates the spidroin gene catalogue.</title>
        <authorList>
            <person name="Kono N."/>
            <person name="Nakamura H."/>
            <person name="Ohtoshi R."/>
            <person name="Moran D.A.P."/>
            <person name="Shinohara A."/>
            <person name="Yoshida Y."/>
            <person name="Fujiwara M."/>
            <person name="Mori M."/>
            <person name="Tomita M."/>
            <person name="Arakawa K."/>
        </authorList>
    </citation>
    <scope>NUCLEOTIDE SEQUENCE [LARGE SCALE GENOMIC DNA]</scope>
</reference>
<evidence type="ECO:0000313" key="1">
    <source>
        <dbReference type="EMBL" id="GBN90576.1"/>
    </source>
</evidence>
<dbReference type="EMBL" id="BGPR01023413">
    <property type="protein sequence ID" value="GBN90576.1"/>
    <property type="molecule type" value="Genomic_DNA"/>
</dbReference>
<dbReference type="AlphaFoldDB" id="A0A4Y2ST33"/>